<feature type="region of interest" description="Disordered" evidence="13">
    <location>
        <begin position="510"/>
        <end position="537"/>
    </location>
</feature>
<dbReference type="InterPro" id="IPR036890">
    <property type="entry name" value="HATPase_C_sf"/>
</dbReference>
<gene>
    <name evidence="16" type="ORF">AALO17_05620</name>
</gene>
<dbReference type="PANTHER" id="PTHR45569:SF1">
    <property type="entry name" value="SENSOR PROTEIN KDPD"/>
    <property type="match status" value="1"/>
</dbReference>
<dbReference type="InterPro" id="IPR005467">
    <property type="entry name" value="His_kinase_dom"/>
</dbReference>
<dbReference type="PROSITE" id="PS50109">
    <property type="entry name" value="HIS_KIN"/>
    <property type="match status" value="1"/>
</dbReference>
<comment type="catalytic activity">
    <reaction evidence="1">
        <text>ATP + protein L-histidine = ADP + protein N-phospho-L-histidine.</text>
        <dbReference type="EC" id="2.7.13.3"/>
    </reaction>
</comment>
<dbReference type="InterPro" id="IPR025201">
    <property type="entry name" value="KdpD_TM"/>
</dbReference>
<keyword evidence="11" id="KW-0902">Two-component regulatory system</keyword>
<evidence type="ECO:0000256" key="1">
    <source>
        <dbReference type="ARBA" id="ARBA00000085"/>
    </source>
</evidence>
<organism evidence="16 17">
    <name type="scientific">Faecalibaculum rodentium</name>
    <dbReference type="NCBI Taxonomy" id="1702221"/>
    <lineage>
        <taxon>Bacteria</taxon>
        <taxon>Bacillati</taxon>
        <taxon>Bacillota</taxon>
        <taxon>Erysipelotrichia</taxon>
        <taxon>Erysipelotrichales</taxon>
        <taxon>Erysipelotrichaceae</taxon>
        <taxon>Faecalibaculum</taxon>
    </lineage>
</organism>
<dbReference type="Pfam" id="PF00512">
    <property type="entry name" value="HisKA"/>
    <property type="match status" value="1"/>
</dbReference>
<dbReference type="EMBL" id="CP011391">
    <property type="protein sequence ID" value="AMK53696.1"/>
    <property type="molecule type" value="Genomic_DNA"/>
</dbReference>
<feature type="transmembrane region" description="Helical" evidence="14">
    <location>
        <begin position="78"/>
        <end position="111"/>
    </location>
</feature>
<dbReference type="AlphaFoldDB" id="A0A140DSR9"/>
<evidence type="ECO:0000256" key="2">
    <source>
        <dbReference type="ARBA" id="ARBA00004141"/>
    </source>
</evidence>
<dbReference type="EC" id="2.7.13.3" evidence="3"/>
<keyword evidence="5 16" id="KW-0808">Transferase</keyword>
<keyword evidence="8 16" id="KW-0418">Kinase</keyword>
<feature type="transmembrane region" description="Helical" evidence="14">
    <location>
        <begin position="45"/>
        <end position="66"/>
    </location>
</feature>
<evidence type="ECO:0000256" key="12">
    <source>
        <dbReference type="ARBA" id="ARBA00023136"/>
    </source>
</evidence>
<keyword evidence="12 14" id="KW-0472">Membrane</keyword>
<evidence type="ECO:0000256" key="4">
    <source>
        <dbReference type="ARBA" id="ARBA00022553"/>
    </source>
</evidence>
<keyword evidence="6 14" id="KW-0812">Transmembrane</keyword>
<dbReference type="InterPro" id="IPR003594">
    <property type="entry name" value="HATPase_dom"/>
</dbReference>
<dbReference type="InterPro" id="IPR003661">
    <property type="entry name" value="HisK_dim/P_dom"/>
</dbReference>
<dbReference type="Gene3D" id="1.20.120.620">
    <property type="entry name" value="Backbone structure of the membrane domain of e. Coli histidine kinase receptor kdpd"/>
    <property type="match status" value="1"/>
</dbReference>
<keyword evidence="10 14" id="KW-1133">Transmembrane helix</keyword>
<dbReference type="SUPFAM" id="SSF47384">
    <property type="entry name" value="Homodimeric domain of signal transducing histidine kinase"/>
    <property type="match status" value="1"/>
</dbReference>
<dbReference type="InterPro" id="IPR052023">
    <property type="entry name" value="Histidine_kinase_KdpD"/>
</dbReference>
<dbReference type="SUPFAM" id="SSF55874">
    <property type="entry name" value="ATPase domain of HSP90 chaperone/DNA topoisomerase II/histidine kinase"/>
    <property type="match status" value="1"/>
</dbReference>
<comment type="subcellular location">
    <subcellularLocation>
        <location evidence="2">Membrane</location>
        <topology evidence="2">Multi-pass membrane protein</topology>
    </subcellularLocation>
</comment>
<reference evidence="16 17" key="1">
    <citation type="journal article" date="2016" name="Gut Pathog.">
        <title>Whole genome sequencing of "Faecalibaculum rodentium" ALO17, isolated from C57BL/6J laboratory mouse feces.</title>
        <authorList>
            <person name="Lim S."/>
            <person name="Chang D.H."/>
            <person name="Ahn S."/>
            <person name="Kim B.C."/>
        </authorList>
    </citation>
    <scope>NUCLEOTIDE SEQUENCE [LARGE SCALE GENOMIC DNA]</scope>
    <source>
        <strain evidence="16 17">Alo17</strain>
    </source>
</reference>
<dbReference type="Pfam" id="PF13493">
    <property type="entry name" value="DUF4118"/>
    <property type="match status" value="1"/>
</dbReference>
<sequence length="537" mass="59461">MLLHSGQSGSRLRYGRTCLEHPGKETMQVTQFHGSLPGYRLRQTAASFLIMIACLLCSTLAGMLFFHQGLSEDTIILLYVMGVVICTKLTHGAGYGITASFAAVLLFNYFFTIPYNSLAVDDSNYPVTFFIMGVTSLIASTITSSEKKSASTARFQAEQANAFYELTRSLRGTVTMEEAEQKIVTCFRQTFGVEVRFAPGDKPAESSVFLNGPGNGTSSRKNRFRNWVIAGKEKTYGVLSIPEQQADQLDESQLRLMDSMCQCAALGLEKTDSISRQLEIQEQVVQEHYRSDLLRSISHDLRTPLAGILGTCDMLLETEPEPARRRELIRGILQETAWLYSLVENILSLTRMEEGRLSLHCRPECAEELVEAAIRTVEIRHPDCHIGFEVPADLIMVQADGKLIVQLLVNLLENAIRHTLPDSGMDVQLKVDDKENMAVFTVRDEGCGLDPGDLPHLFEPFYTGEKNRMDRGRGTGLGLAICQSIAQAHGGWIRAQNRLDRSGAQFEVGIPLYDDGSPKQGSSLDEPGQTVMESASQ</sequence>
<dbReference type="Gene3D" id="1.10.287.130">
    <property type="match status" value="1"/>
</dbReference>
<dbReference type="PRINTS" id="PR00344">
    <property type="entry name" value="BCTRLSENSOR"/>
</dbReference>
<dbReference type="GO" id="GO:0000155">
    <property type="term" value="F:phosphorelay sensor kinase activity"/>
    <property type="evidence" value="ECO:0007669"/>
    <property type="project" value="InterPro"/>
</dbReference>
<dbReference type="PATRIC" id="fig|1702221.3.peg.538"/>
<dbReference type="Pfam" id="PF02518">
    <property type="entry name" value="HATPase_c"/>
    <property type="match status" value="1"/>
</dbReference>
<dbReference type="STRING" id="1702221.AALO17_05620"/>
<dbReference type="InterPro" id="IPR004358">
    <property type="entry name" value="Sig_transdc_His_kin-like_C"/>
</dbReference>
<accession>A0A140DSR9</accession>
<feature type="domain" description="Histidine kinase" evidence="15">
    <location>
        <begin position="296"/>
        <end position="514"/>
    </location>
</feature>
<dbReference type="InterPro" id="IPR038318">
    <property type="entry name" value="KdpD_sf"/>
</dbReference>
<dbReference type="KEGG" id="fro:AALO17_05620"/>
<feature type="transmembrane region" description="Helical" evidence="14">
    <location>
        <begin position="123"/>
        <end position="142"/>
    </location>
</feature>
<dbReference type="Gene3D" id="3.30.565.10">
    <property type="entry name" value="Histidine kinase-like ATPase, C-terminal domain"/>
    <property type="match status" value="1"/>
</dbReference>
<dbReference type="GO" id="GO:0005886">
    <property type="term" value="C:plasma membrane"/>
    <property type="evidence" value="ECO:0007669"/>
    <property type="project" value="TreeGrafter"/>
</dbReference>
<evidence type="ECO:0000256" key="5">
    <source>
        <dbReference type="ARBA" id="ARBA00022679"/>
    </source>
</evidence>
<evidence type="ECO:0000256" key="3">
    <source>
        <dbReference type="ARBA" id="ARBA00012438"/>
    </source>
</evidence>
<keyword evidence="17" id="KW-1185">Reference proteome</keyword>
<keyword evidence="7" id="KW-0547">Nucleotide-binding</keyword>
<evidence type="ECO:0000256" key="9">
    <source>
        <dbReference type="ARBA" id="ARBA00022840"/>
    </source>
</evidence>
<evidence type="ECO:0000256" key="6">
    <source>
        <dbReference type="ARBA" id="ARBA00022692"/>
    </source>
</evidence>
<dbReference type="CDD" id="cd00082">
    <property type="entry name" value="HisKA"/>
    <property type="match status" value="1"/>
</dbReference>
<evidence type="ECO:0000256" key="13">
    <source>
        <dbReference type="SAM" id="MobiDB-lite"/>
    </source>
</evidence>
<dbReference type="InterPro" id="IPR036097">
    <property type="entry name" value="HisK_dim/P_sf"/>
</dbReference>
<keyword evidence="9" id="KW-0067">ATP-binding</keyword>
<dbReference type="CDD" id="cd00075">
    <property type="entry name" value="HATPase"/>
    <property type="match status" value="1"/>
</dbReference>
<dbReference type="PANTHER" id="PTHR45569">
    <property type="entry name" value="SENSOR PROTEIN KDPD"/>
    <property type="match status" value="1"/>
</dbReference>
<evidence type="ECO:0000256" key="11">
    <source>
        <dbReference type="ARBA" id="ARBA00023012"/>
    </source>
</evidence>
<name>A0A140DSR9_9FIRM</name>
<evidence type="ECO:0000259" key="15">
    <source>
        <dbReference type="PROSITE" id="PS50109"/>
    </source>
</evidence>
<dbReference type="GO" id="GO:0005524">
    <property type="term" value="F:ATP binding"/>
    <property type="evidence" value="ECO:0007669"/>
    <property type="project" value="UniProtKB-KW"/>
</dbReference>
<proteinExistence type="predicted"/>
<dbReference type="SMART" id="SM00388">
    <property type="entry name" value="HisKA"/>
    <property type="match status" value="1"/>
</dbReference>
<evidence type="ECO:0000313" key="16">
    <source>
        <dbReference type="EMBL" id="AMK53696.1"/>
    </source>
</evidence>
<evidence type="ECO:0000256" key="7">
    <source>
        <dbReference type="ARBA" id="ARBA00022741"/>
    </source>
</evidence>
<dbReference type="Proteomes" id="UP000069771">
    <property type="component" value="Chromosome"/>
</dbReference>
<protein>
    <recommendedName>
        <fullName evidence="3">histidine kinase</fullName>
        <ecNumber evidence="3">2.7.13.3</ecNumber>
    </recommendedName>
</protein>
<evidence type="ECO:0000256" key="8">
    <source>
        <dbReference type="ARBA" id="ARBA00022777"/>
    </source>
</evidence>
<evidence type="ECO:0000313" key="17">
    <source>
        <dbReference type="Proteomes" id="UP000069771"/>
    </source>
</evidence>
<evidence type="ECO:0000256" key="14">
    <source>
        <dbReference type="SAM" id="Phobius"/>
    </source>
</evidence>
<dbReference type="SMART" id="SM00387">
    <property type="entry name" value="HATPase_c"/>
    <property type="match status" value="1"/>
</dbReference>
<keyword evidence="4" id="KW-0597">Phosphoprotein</keyword>
<evidence type="ECO:0000256" key="10">
    <source>
        <dbReference type="ARBA" id="ARBA00022989"/>
    </source>
</evidence>